<feature type="domain" description="Thioredoxin" evidence="4">
    <location>
        <begin position="24"/>
        <end position="164"/>
    </location>
</feature>
<keyword evidence="2" id="KW-0201">Cytochrome c-type biogenesis</keyword>
<evidence type="ECO:0000256" key="3">
    <source>
        <dbReference type="ARBA" id="ARBA00023284"/>
    </source>
</evidence>
<proteinExistence type="predicted"/>
<dbReference type="SUPFAM" id="SSF52833">
    <property type="entry name" value="Thioredoxin-like"/>
    <property type="match status" value="1"/>
</dbReference>
<keyword evidence="3" id="KW-0676">Redox-active center</keyword>
<sequence length="175" mass="18981">MLHPLLRALTRIIGPSVAALLVLLPGCRTEPPPSYIRLEGAAPTLTDAPTSQALLVVFWASWCPPCREETPGLLELAEKPPEGLRVIVFSHDAHLQAVEAFLGGPPAPELHLRLDEGHAVARSFGVDTLPASILVVDGRLVARFSGPRDWNSQAMRRLLEKLSREHPSRAPAPAH</sequence>
<keyword evidence="6" id="KW-1185">Reference proteome</keyword>
<dbReference type="RefSeq" id="WP_395805273.1">
    <property type="nucleotide sequence ID" value="NZ_CP043494.1"/>
</dbReference>
<evidence type="ECO:0000313" key="5">
    <source>
        <dbReference type="EMBL" id="WNG48130.1"/>
    </source>
</evidence>
<dbReference type="PROSITE" id="PS00194">
    <property type="entry name" value="THIOREDOXIN_1"/>
    <property type="match status" value="1"/>
</dbReference>
<evidence type="ECO:0000313" key="6">
    <source>
        <dbReference type="Proteomes" id="UP001611383"/>
    </source>
</evidence>
<evidence type="ECO:0000256" key="1">
    <source>
        <dbReference type="ARBA" id="ARBA00004196"/>
    </source>
</evidence>
<dbReference type="InterPro" id="IPR013740">
    <property type="entry name" value="Redoxin"/>
</dbReference>
<dbReference type="InterPro" id="IPR050553">
    <property type="entry name" value="Thioredoxin_ResA/DsbE_sf"/>
</dbReference>
<dbReference type="PANTHER" id="PTHR42852:SF18">
    <property type="entry name" value="CHROMOSOME UNDETERMINED SCAFFOLD_47, WHOLE GENOME SHOTGUN SEQUENCE"/>
    <property type="match status" value="1"/>
</dbReference>
<dbReference type="Gene3D" id="3.40.30.10">
    <property type="entry name" value="Glutaredoxin"/>
    <property type="match status" value="1"/>
</dbReference>
<dbReference type="PANTHER" id="PTHR42852">
    <property type="entry name" value="THIOL:DISULFIDE INTERCHANGE PROTEIN DSBE"/>
    <property type="match status" value="1"/>
</dbReference>
<accession>A0ABY9WYC1</accession>
<dbReference type="CDD" id="cd02966">
    <property type="entry name" value="TlpA_like_family"/>
    <property type="match status" value="1"/>
</dbReference>
<gene>
    <name evidence="5" type="ORF">F0U60_31315</name>
</gene>
<dbReference type="PROSITE" id="PS51352">
    <property type="entry name" value="THIOREDOXIN_2"/>
    <property type="match status" value="1"/>
</dbReference>
<dbReference type="InterPro" id="IPR013766">
    <property type="entry name" value="Thioredoxin_domain"/>
</dbReference>
<dbReference type="InterPro" id="IPR017937">
    <property type="entry name" value="Thioredoxin_CS"/>
</dbReference>
<evidence type="ECO:0000256" key="2">
    <source>
        <dbReference type="ARBA" id="ARBA00022748"/>
    </source>
</evidence>
<dbReference type="InterPro" id="IPR036249">
    <property type="entry name" value="Thioredoxin-like_sf"/>
</dbReference>
<dbReference type="Proteomes" id="UP001611383">
    <property type="component" value="Chromosome"/>
</dbReference>
<name>A0ABY9WYC1_9BACT</name>
<reference evidence="5 6" key="1">
    <citation type="submission" date="2019-08" db="EMBL/GenBank/DDBJ databases">
        <title>Archangium and Cystobacter genomes.</title>
        <authorList>
            <person name="Chen I.-C.K."/>
            <person name="Wielgoss S."/>
        </authorList>
    </citation>
    <scope>NUCLEOTIDE SEQUENCE [LARGE SCALE GENOMIC DNA]</scope>
    <source>
        <strain evidence="5 6">Cbm 6</strain>
    </source>
</reference>
<organism evidence="5 6">
    <name type="scientific">Archangium minus</name>
    <dbReference type="NCBI Taxonomy" id="83450"/>
    <lineage>
        <taxon>Bacteria</taxon>
        <taxon>Pseudomonadati</taxon>
        <taxon>Myxococcota</taxon>
        <taxon>Myxococcia</taxon>
        <taxon>Myxococcales</taxon>
        <taxon>Cystobacterineae</taxon>
        <taxon>Archangiaceae</taxon>
        <taxon>Archangium</taxon>
    </lineage>
</organism>
<comment type="subcellular location">
    <subcellularLocation>
        <location evidence="1">Cell envelope</location>
    </subcellularLocation>
</comment>
<protein>
    <submittedName>
        <fullName evidence="5">TlpA family protein disulfide reductase</fullName>
    </submittedName>
</protein>
<dbReference type="EMBL" id="CP043494">
    <property type="protein sequence ID" value="WNG48130.1"/>
    <property type="molecule type" value="Genomic_DNA"/>
</dbReference>
<dbReference type="Pfam" id="PF08534">
    <property type="entry name" value="Redoxin"/>
    <property type="match status" value="1"/>
</dbReference>
<evidence type="ECO:0000259" key="4">
    <source>
        <dbReference type="PROSITE" id="PS51352"/>
    </source>
</evidence>